<dbReference type="Proteomes" id="UP000000428">
    <property type="component" value="Chromosome"/>
</dbReference>
<reference evidence="1 2" key="2">
    <citation type="journal article" date="2003" name="Nat. Biotechnol.">
        <title>Complete genome sequence and comparative analysis of the industrial microorganism Streptomyces avermitilis.</title>
        <authorList>
            <person name="Ikeda H."/>
            <person name="Ishikawa J."/>
            <person name="Hanamoto A."/>
            <person name="Shinose M."/>
            <person name="Kikuchi H."/>
            <person name="Shiba T."/>
            <person name="Sakaki Y."/>
            <person name="Hattori M."/>
            <person name="Omura S."/>
        </authorList>
    </citation>
    <scope>NUCLEOTIDE SEQUENCE [LARGE SCALE GENOMIC DNA]</scope>
    <source>
        <strain evidence="2">ATCC 31267 / DSM 46492 / JCM 5070 / NBRC 14893 / NCIMB 12804 / NRRL 8165 / MA-4680</strain>
    </source>
</reference>
<accession>Q82KX5</accession>
<keyword evidence="2" id="KW-1185">Reference proteome</keyword>
<gene>
    <name evidence="1" type="ORF">SAVERM_2237</name>
</gene>
<organism evidence="1 2">
    <name type="scientific">Streptomyces avermitilis (strain ATCC 31267 / DSM 46492 / JCM 5070 / NBRC 14893 / NCIMB 12804 / NRRL 8165 / MA-4680)</name>
    <dbReference type="NCBI Taxonomy" id="227882"/>
    <lineage>
        <taxon>Bacteria</taxon>
        <taxon>Bacillati</taxon>
        <taxon>Actinomycetota</taxon>
        <taxon>Actinomycetes</taxon>
        <taxon>Kitasatosporales</taxon>
        <taxon>Streptomycetaceae</taxon>
        <taxon>Streptomyces</taxon>
    </lineage>
</organism>
<dbReference type="AlphaFoldDB" id="Q82KX5"/>
<dbReference type="eggNOG" id="COG2120">
    <property type="taxonomic scope" value="Bacteria"/>
</dbReference>
<reference evidence="1 2" key="1">
    <citation type="journal article" date="2001" name="Proc. Natl. Acad. Sci. U.S.A.">
        <title>Genome sequence of an industrial microorganism Streptomyces avermitilis: deducing the ability of producing secondary metabolites.</title>
        <authorList>
            <person name="Omura S."/>
            <person name="Ikeda H."/>
            <person name="Ishikawa J."/>
            <person name="Hanamoto A."/>
            <person name="Takahashi C."/>
            <person name="Shinose M."/>
            <person name="Takahashi Y."/>
            <person name="Horikawa H."/>
            <person name="Nakazawa H."/>
            <person name="Osonoe T."/>
            <person name="Kikuchi H."/>
            <person name="Shiba T."/>
            <person name="Sakaki Y."/>
            <person name="Hattori M."/>
        </authorList>
    </citation>
    <scope>NUCLEOTIDE SEQUENCE [LARGE SCALE GENOMIC DNA]</scope>
    <source>
        <strain evidence="2">ATCC 31267 / DSM 46492 / JCM 5070 / NBRC 14893 / NCIMB 12804 / NRRL 8165 / MA-4680</strain>
    </source>
</reference>
<name>Q82KX5_STRAW</name>
<dbReference type="KEGG" id="sma:SAVERM_2237"/>
<evidence type="ECO:0000313" key="2">
    <source>
        <dbReference type="Proteomes" id="UP000000428"/>
    </source>
</evidence>
<reference evidence="1 2" key="3">
    <citation type="journal article" date="2014" name="J. Ind. Microbiol. Biotechnol.">
        <title>Genome mining of the Streptomyces avermitilis genome and development of genome-minimized hosts for heterologous expression of biosynthetic gene clusters.</title>
        <authorList>
            <person name="Ikeda H."/>
            <person name="Shin-ya K."/>
            <person name="Omura S."/>
        </authorList>
    </citation>
    <scope>NUCLEOTIDE SEQUENCE [LARGE SCALE GENOMIC DNA]</scope>
    <source>
        <strain evidence="2">ATCC 31267 / DSM 46492 / JCM 5070 / NBRC 14893 / NCIMB 12804 / NRRL 8165 / MA-4680</strain>
    </source>
</reference>
<dbReference type="GeneID" id="41539332"/>
<protein>
    <submittedName>
        <fullName evidence="1">Uncharacterized protein</fullName>
    </submittedName>
</protein>
<dbReference type="SUPFAM" id="SSF89372">
    <property type="entry name" value="Fucose-specific lectin"/>
    <property type="match status" value="1"/>
</dbReference>
<proteinExistence type="predicted"/>
<sequence>MTRRSERRAGGAVAQAPGIRPHVVAVVVTEPAAAVPLVTLEAPGAEIAVVCLRAGAKEGRAALDRALAQAAERGCRVLGAPRILGGEGGDSVAALLDELREINPERLHTLDPDPVHVSFDETGGTPVYDEPAGHADIAADALAAARALQSETGEPLYVDCHRAKADVRLGAASCLRHPAPVNWLVAGFDGRLTAFLPTAAGVVRWFQDLPDGTAWRGPEPVEGPGLLPGLTVVRDPHGFPHLFALRRTRRGDGGVDVEVVHAVQYRTGQPLTPWNSLGGPNSGDWRKGREVGFPTAAFDSAGNLFVFVRNFGHSISYRCQSVDGVWTAWQHLGGTRVADDLVAVTTPHGGVEVYARARDTEAVVRWYPAQGGAWTEDRTPPFAARPGTMSPAPEPGSIHFRDLRTNAPSAWRPGAQAPCPLGDAEGSGPVAAASGVEMDGWAYSLLIRSGSGGACAVGAYPEGRPGTGVWWQDLAERSYGIPAAAVSRTGRLAVATRAPGQGLLVAHRREQAGSLAFGDWQPARG</sequence>
<dbReference type="HOGENOM" id="CLU_518658_0_0_11"/>
<dbReference type="RefSeq" id="WP_010983677.1">
    <property type="nucleotide sequence ID" value="NC_003155.5"/>
</dbReference>
<evidence type="ECO:0000313" key="1">
    <source>
        <dbReference type="EMBL" id="BAC69948.1"/>
    </source>
</evidence>
<dbReference type="EMBL" id="BA000030">
    <property type="protein sequence ID" value="BAC69948.1"/>
    <property type="molecule type" value="Genomic_DNA"/>
</dbReference>